<evidence type="ECO:0000313" key="2">
    <source>
        <dbReference type="Proteomes" id="UP000494211"/>
    </source>
</evidence>
<keyword evidence="2" id="KW-1185">Reference proteome</keyword>
<evidence type="ECO:0000313" key="1">
    <source>
        <dbReference type="EMBL" id="VWQ12803.1"/>
    </source>
</evidence>
<dbReference type="EMBL" id="CABWJV010000001">
    <property type="protein sequence ID" value="VWQ12803.1"/>
    <property type="molecule type" value="Genomic_DNA"/>
</dbReference>
<reference evidence="1 2" key="1">
    <citation type="submission" date="2019-10" db="EMBL/GenBank/DDBJ databases">
        <authorList>
            <consortium name="Melissa Lawson"/>
            <person name="O'neill I."/>
        </authorList>
    </citation>
    <scope>NUCLEOTIDE SEQUENCE [LARGE SCALE GENOMIC DNA]</scope>
    <source>
        <strain evidence="1">LH_658</strain>
    </source>
</reference>
<organism evidence="1 2">
    <name type="scientific">Bifidobacterium pseudocatenulatum</name>
    <dbReference type="NCBI Taxonomy" id="28026"/>
    <lineage>
        <taxon>Bacteria</taxon>
        <taxon>Bacillati</taxon>
        <taxon>Actinomycetota</taxon>
        <taxon>Actinomycetes</taxon>
        <taxon>Bifidobacteriales</taxon>
        <taxon>Bifidobacteriaceae</taxon>
        <taxon>Bifidobacterium</taxon>
    </lineage>
</organism>
<name>A0ABY6Y8Q7_BIFPS</name>
<sequence length="30" mass="3081">MDGLAAFILLAAVFIAWLGGDHDGPAGPRK</sequence>
<comment type="caution">
    <text evidence="1">The sequence shown here is derived from an EMBL/GenBank/DDBJ whole genome shotgun (WGS) entry which is preliminary data.</text>
</comment>
<proteinExistence type="predicted"/>
<accession>A0ABY6Y8Q7</accession>
<dbReference type="Proteomes" id="UP000494211">
    <property type="component" value="Unassembled WGS sequence"/>
</dbReference>
<protein>
    <submittedName>
        <fullName evidence="1">Uncharacterized protein</fullName>
    </submittedName>
</protein>
<gene>
    <name evidence="1" type="ORF">BIFLH658_00258</name>
</gene>